<dbReference type="EMBL" id="CP048113">
    <property type="protein sequence ID" value="QHS61807.1"/>
    <property type="molecule type" value="Genomic_DNA"/>
</dbReference>
<organism evidence="1 2">
    <name type="scientific">Chitinophaga agri</name>
    <dbReference type="NCBI Taxonomy" id="2703787"/>
    <lineage>
        <taxon>Bacteria</taxon>
        <taxon>Pseudomonadati</taxon>
        <taxon>Bacteroidota</taxon>
        <taxon>Chitinophagia</taxon>
        <taxon>Chitinophagales</taxon>
        <taxon>Chitinophagaceae</taxon>
        <taxon>Chitinophaga</taxon>
    </lineage>
</organism>
<dbReference type="RefSeq" id="WP_162333469.1">
    <property type="nucleotide sequence ID" value="NZ_CP048113.1"/>
</dbReference>
<gene>
    <name evidence="1" type="ORF">GWR21_20030</name>
</gene>
<evidence type="ECO:0000313" key="1">
    <source>
        <dbReference type="EMBL" id="QHS61807.1"/>
    </source>
</evidence>
<proteinExistence type="predicted"/>
<name>A0A6B9ZIL0_9BACT</name>
<dbReference type="Proteomes" id="UP000476411">
    <property type="component" value="Chromosome"/>
</dbReference>
<reference evidence="1 2" key="1">
    <citation type="submission" date="2020-01" db="EMBL/GenBank/DDBJ databases">
        <title>Complete genome sequence of Chitinophaga sp. H33E-04 isolated from quinoa roots.</title>
        <authorList>
            <person name="Weon H.-Y."/>
            <person name="Lee S.A."/>
        </authorList>
    </citation>
    <scope>NUCLEOTIDE SEQUENCE [LARGE SCALE GENOMIC DNA]</scope>
    <source>
        <strain evidence="1 2">H33E-04</strain>
    </source>
</reference>
<protein>
    <submittedName>
        <fullName evidence="1">Uncharacterized protein</fullName>
    </submittedName>
</protein>
<keyword evidence="2" id="KW-1185">Reference proteome</keyword>
<dbReference type="KEGG" id="chih:GWR21_20030"/>
<evidence type="ECO:0000313" key="2">
    <source>
        <dbReference type="Proteomes" id="UP000476411"/>
    </source>
</evidence>
<accession>A0A6B9ZIL0</accession>
<dbReference type="AlphaFoldDB" id="A0A6B9ZIL0"/>
<sequence length="70" mass="7891">MSIAEHVHSLQQHLAQYGLYPVPADGDRGEAEVFKICFLNKYEMQRWQALRESEAQTASIGASALINKNE</sequence>